<dbReference type="SUPFAM" id="SSF50249">
    <property type="entry name" value="Nucleic acid-binding proteins"/>
    <property type="match status" value="2"/>
</dbReference>
<dbReference type="InterPro" id="IPR012340">
    <property type="entry name" value="NA-bd_OB-fold"/>
</dbReference>
<name>A0A814T828_ADIRI</name>
<gene>
    <name evidence="8" type="ORF">XAT740_LOCUS21344</name>
</gene>
<dbReference type="AlphaFoldDB" id="A0A814T828"/>
<evidence type="ECO:0000313" key="8">
    <source>
        <dbReference type="EMBL" id="CAF1158392.1"/>
    </source>
</evidence>
<dbReference type="GO" id="GO:0003677">
    <property type="term" value="F:DNA binding"/>
    <property type="evidence" value="ECO:0007669"/>
    <property type="project" value="UniProtKB-KW"/>
</dbReference>
<dbReference type="Pfam" id="PF01336">
    <property type="entry name" value="tRNA_anti-codon"/>
    <property type="match status" value="1"/>
</dbReference>
<organism evidence="8 9">
    <name type="scientific">Adineta ricciae</name>
    <name type="common">Rotifer</name>
    <dbReference type="NCBI Taxonomy" id="249248"/>
    <lineage>
        <taxon>Eukaryota</taxon>
        <taxon>Metazoa</taxon>
        <taxon>Spiralia</taxon>
        <taxon>Gnathifera</taxon>
        <taxon>Rotifera</taxon>
        <taxon>Eurotatoria</taxon>
        <taxon>Bdelloidea</taxon>
        <taxon>Adinetida</taxon>
        <taxon>Adinetidae</taxon>
        <taxon>Adineta</taxon>
    </lineage>
</organism>
<sequence>ILLTLHIASNHVLMAYINRNIDNASQLKFWPGIIFSSPLEQYVKGLADVHGLHPDSLAIILINCVAATLEFSYVLCANRSDNMISTNLFNLIVARSSYGKSELTKILRNMLKVVVTHRLNKFRKADQIVTGQNVNATLDETSKAGLLAALDDCCRTIVCDEADLTFADIGLFYLINTGRAQPDMNCRTLVLTFFDQTTEAYVRQLQGKTISVNRSKFNILGCSTGELVSNMVMRMKAGLGCDPMIGRFLFWPLDGPVIPDKITQQRVDYTKMSSLNQFAIILSFVENVIFKFEEDALEEIVLWGNDCKQKSFDVRNNDAGLAARLGKTVQHAYRLAALINTIEIAFTIHQEYLEVNNGFPNNGLVDTNFVNSIEYLFHSKFPHQFQTSERKPFLINKTITSQAIDLISCNMRQFRLLFDATNVPKLSSLGRQVVIVTSDQNGNGTNGQALIEPSKIKQEEQQQKYLFNFNAVAGAIILFPSICFTKKQLHKSSFIHNNSSGGLLKEVLEHLVTADVLIVCQRGIKNQSGSTPVYIKRLCNQDDSDEEENLASMLSEYTFENKPVTIEAFRNACENTALEAIGIVQSEVFAILRRREYGNRDVTSLTLLPRTAPVRIEGSASSVIGDDTDSIALDFNIDEQLQLDSPQEQENPRSSQLTEESTQSNIEASEESSMLSFAVPVNSGSTAENVTSNDAIRNDEFESTAILQDENQESVPEARLIELLCKDSDNEDARGSISDEHENALVNDGFTSPTAWKTRARQKSHDNGGVFVFDCNSVTTDNSSTAAILTGNLMALTSLSIGQVAYGNIDGLPIKLQILDMHHLNGDVLGVSIVRLKLSDGEKFYGGTIVFFAHSKRYILPSAGFVVNVSLLETLSASVYDIVRIDKIIVLNRSPGKTVLQIVRMEVVSHESAIFGEPQLCQFDAVPKSSATSNNMICVPESKLERRRSEIDFQEEPTSILLLTSAFHRGTMIEGRVIRKSEILTYSNGTGKFFTFDIADFSGEIRCKAFNDVADQFFEHIVLGNAYRLHDFFVSRANKQFNHLSHDFEINLLKNTIFDSIHNDIYSDVDISYHITKISDVSSNDIGKCFDLRVTIKSVGNIESIFIMKKKCYSTKRAVQVQDDSDNAVIIFWGDMAMNFTGRINQTMKIKDLVVQCFKGDLQFATTMTTVVRLEQHEENI</sequence>
<keyword evidence="4" id="KW-0862">Zinc</keyword>
<keyword evidence="2" id="KW-0479">Metal-binding</keyword>
<evidence type="ECO:0000256" key="4">
    <source>
        <dbReference type="ARBA" id="ARBA00022833"/>
    </source>
</evidence>
<keyword evidence="3" id="KW-0863">Zinc-finger</keyword>
<evidence type="ECO:0000256" key="3">
    <source>
        <dbReference type="ARBA" id="ARBA00022771"/>
    </source>
</evidence>
<dbReference type="Proteomes" id="UP000663828">
    <property type="component" value="Unassembled WGS sequence"/>
</dbReference>
<evidence type="ECO:0000313" key="9">
    <source>
        <dbReference type="Proteomes" id="UP000663828"/>
    </source>
</evidence>
<feature type="region of interest" description="Disordered" evidence="6">
    <location>
        <begin position="644"/>
        <end position="674"/>
    </location>
</feature>
<evidence type="ECO:0000256" key="1">
    <source>
        <dbReference type="ARBA" id="ARBA00005690"/>
    </source>
</evidence>
<evidence type="ECO:0000256" key="2">
    <source>
        <dbReference type="ARBA" id="ARBA00022723"/>
    </source>
</evidence>
<dbReference type="EMBL" id="CAJNOR010001529">
    <property type="protein sequence ID" value="CAF1158392.1"/>
    <property type="molecule type" value="Genomic_DNA"/>
</dbReference>
<keyword evidence="9" id="KW-1185">Reference proteome</keyword>
<reference evidence="8" key="1">
    <citation type="submission" date="2021-02" db="EMBL/GenBank/DDBJ databases">
        <authorList>
            <person name="Nowell W R."/>
        </authorList>
    </citation>
    <scope>NUCLEOTIDE SEQUENCE</scope>
</reference>
<dbReference type="CDD" id="cd04474">
    <property type="entry name" value="RPA1_DBD_A"/>
    <property type="match status" value="1"/>
</dbReference>
<accession>A0A814T828</accession>
<proteinExistence type="inferred from homology"/>
<dbReference type="InterPro" id="IPR004365">
    <property type="entry name" value="NA-bd_OB_tRNA"/>
</dbReference>
<comment type="caution">
    <text evidence="8">The sequence shown here is derived from an EMBL/GenBank/DDBJ whole genome shotgun (WGS) entry which is preliminary data.</text>
</comment>
<evidence type="ECO:0000256" key="6">
    <source>
        <dbReference type="SAM" id="MobiDB-lite"/>
    </source>
</evidence>
<feature type="non-terminal residue" evidence="8">
    <location>
        <position position="1"/>
    </location>
</feature>
<dbReference type="GO" id="GO:0008270">
    <property type="term" value="F:zinc ion binding"/>
    <property type="evidence" value="ECO:0007669"/>
    <property type="project" value="UniProtKB-KW"/>
</dbReference>
<evidence type="ECO:0000256" key="5">
    <source>
        <dbReference type="ARBA" id="ARBA00023125"/>
    </source>
</evidence>
<comment type="similarity">
    <text evidence="1">Belongs to the replication factor A protein 1 family.</text>
</comment>
<protein>
    <recommendedName>
        <fullName evidence="7">OB domain-containing protein</fullName>
    </recommendedName>
</protein>
<dbReference type="Gene3D" id="2.40.50.140">
    <property type="entry name" value="Nucleic acid-binding proteins"/>
    <property type="match status" value="2"/>
</dbReference>
<dbReference type="FunFam" id="2.40.50.140:FF:000041">
    <property type="entry name" value="Replication protein A subunit"/>
    <property type="match status" value="1"/>
</dbReference>
<feature type="domain" description="OB" evidence="7">
    <location>
        <begin position="973"/>
        <end position="1029"/>
    </location>
</feature>
<keyword evidence="5" id="KW-0238">DNA-binding</keyword>
<evidence type="ECO:0000259" key="7">
    <source>
        <dbReference type="Pfam" id="PF01336"/>
    </source>
</evidence>